<dbReference type="EMBL" id="FRAR01000013">
    <property type="protein sequence ID" value="SHK41664.1"/>
    <property type="molecule type" value="Genomic_DNA"/>
</dbReference>
<evidence type="ECO:0000313" key="3">
    <source>
        <dbReference type="Proteomes" id="UP000183997"/>
    </source>
</evidence>
<evidence type="ECO:0000313" key="2">
    <source>
        <dbReference type="EMBL" id="SHK41664.1"/>
    </source>
</evidence>
<sequence length="138" mass="16510">MIKIEELLRQVIAELQEIKQGQVRLEKTQRNMAKDIKAIKDYQRKGQDVDIERLKERVKKIMEKCVICDGIIEIKNLDFTFSFDRKKYTIPNIRHEVCSQCGEKFIDEETSKFIDKWTEENVYKNHKFNININDVISK</sequence>
<organism evidence="2 3">
    <name type="scientific">Desulforamulus aeronauticus DSM 10349</name>
    <dbReference type="NCBI Taxonomy" id="1121421"/>
    <lineage>
        <taxon>Bacteria</taxon>
        <taxon>Bacillati</taxon>
        <taxon>Bacillota</taxon>
        <taxon>Clostridia</taxon>
        <taxon>Eubacteriales</taxon>
        <taxon>Peptococcaceae</taxon>
        <taxon>Desulforamulus</taxon>
    </lineage>
</organism>
<dbReference type="InterPro" id="IPR022453">
    <property type="entry name" value="Znf_MqsA-type"/>
</dbReference>
<name>A0A1M6SA68_9FIRM</name>
<keyword evidence="1" id="KW-0175">Coiled coil</keyword>
<proteinExistence type="predicted"/>
<accession>A0A1M6SA68</accession>
<dbReference type="AlphaFoldDB" id="A0A1M6SA68"/>
<evidence type="ECO:0000256" key="1">
    <source>
        <dbReference type="SAM" id="Coils"/>
    </source>
</evidence>
<dbReference type="OrthoDB" id="1808072at2"/>
<feature type="coiled-coil region" evidence="1">
    <location>
        <begin position="25"/>
        <end position="64"/>
    </location>
</feature>
<dbReference type="Proteomes" id="UP000183997">
    <property type="component" value="Unassembled WGS sequence"/>
</dbReference>
<gene>
    <name evidence="2" type="ORF">SAMN02745123_01765</name>
</gene>
<protein>
    <submittedName>
        <fullName evidence="2">YgiT-type zinc finger domain-containing protein</fullName>
    </submittedName>
</protein>
<keyword evidence="3" id="KW-1185">Reference proteome</keyword>
<dbReference type="RefSeq" id="WP_072913219.1">
    <property type="nucleotide sequence ID" value="NZ_FRAR01000013.1"/>
</dbReference>
<dbReference type="NCBIfam" id="TIGR03831">
    <property type="entry name" value="YgiT_finger"/>
    <property type="match status" value="1"/>
</dbReference>
<reference evidence="3" key="1">
    <citation type="submission" date="2016-11" db="EMBL/GenBank/DDBJ databases">
        <authorList>
            <person name="Varghese N."/>
            <person name="Submissions S."/>
        </authorList>
    </citation>
    <scope>NUCLEOTIDE SEQUENCE [LARGE SCALE GENOMIC DNA]</scope>
    <source>
        <strain evidence="3">DSM 10349</strain>
    </source>
</reference>
<dbReference type="Gene3D" id="3.10.20.860">
    <property type="match status" value="1"/>
</dbReference>